<dbReference type="AlphaFoldDB" id="B9LTV3"/>
<dbReference type="GO" id="GO:0016705">
    <property type="term" value="F:oxidoreductase activity, acting on paired donors, with incorporation or reduction of molecular oxygen"/>
    <property type="evidence" value="ECO:0007669"/>
    <property type="project" value="InterPro"/>
</dbReference>
<dbReference type="Pfam" id="PF24114">
    <property type="entry name" value="DUF7388"/>
    <property type="match status" value="1"/>
</dbReference>
<dbReference type="eggNOG" id="arCOG05074">
    <property type="taxonomic scope" value="Archaea"/>
</dbReference>
<evidence type="ECO:0000313" key="3">
    <source>
        <dbReference type="Proteomes" id="UP000000740"/>
    </source>
</evidence>
<evidence type="ECO:0000256" key="1">
    <source>
        <dbReference type="SAM" id="MobiDB-lite"/>
    </source>
</evidence>
<dbReference type="InterPro" id="IPR036661">
    <property type="entry name" value="Luciferase-like_sf"/>
</dbReference>
<organism evidence="2 3">
    <name type="scientific">Halorubrum lacusprofundi (strain ATCC 49239 / DSM 5036 / JCM 8891 / ACAM 34)</name>
    <dbReference type="NCBI Taxonomy" id="416348"/>
    <lineage>
        <taxon>Archaea</taxon>
        <taxon>Methanobacteriati</taxon>
        <taxon>Methanobacteriota</taxon>
        <taxon>Stenosarchaea group</taxon>
        <taxon>Halobacteria</taxon>
        <taxon>Halobacteriales</taxon>
        <taxon>Haloferacaceae</taxon>
        <taxon>Halorubrum</taxon>
    </lineage>
</organism>
<dbReference type="Proteomes" id="UP000000740">
    <property type="component" value="Chromosome 1"/>
</dbReference>
<protein>
    <submittedName>
        <fullName evidence="2">Uncharacterized protein</fullName>
    </submittedName>
</protein>
<dbReference type="Gene3D" id="3.20.20.30">
    <property type="entry name" value="Luciferase-like domain"/>
    <property type="match status" value="1"/>
</dbReference>
<feature type="compositionally biased region" description="Acidic residues" evidence="1">
    <location>
        <begin position="201"/>
        <end position="211"/>
    </location>
</feature>
<dbReference type="EMBL" id="CP001365">
    <property type="protein sequence ID" value="ACM56237.1"/>
    <property type="molecule type" value="Genomic_DNA"/>
</dbReference>
<keyword evidence="3" id="KW-1185">Reference proteome</keyword>
<gene>
    <name evidence="2" type="ordered locus">Hlac_0635</name>
</gene>
<dbReference type="KEGG" id="hla:Hlac_0635"/>
<dbReference type="SUPFAM" id="SSF51679">
    <property type="entry name" value="Bacterial luciferase-like"/>
    <property type="match status" value="1"/>
</dbReference>
<evidence type="ECO:0000313" key="2">
    <source>
        <dbReference type="EMBL" id="ACM56237.1"/>
    </source>
</evidence>
<dbReference type="InterPro" id="IPR055812">
    <property type="entry name" value="DUF7388"/>
</dbReference>
<reference evidence="2 3" key="1">
    <citation type="journal article" date="2016" name="Stand. Genomic Sci.">
        <title>Complete genome sequence of the Antarctic Halorubrum lacusprofundi type strain ACAM 34.</title>
        <authorList>
            <person name="Anderson I.J."/>
            <person name="DasSarma P."/>
            <person name="Lucas S."/>
            <person name="Copeland A."/>
            <person name="Lapidus A."/>
            <person name="Del Rio T.G."/>
            <person name="Tice H."/>
            <person name="Dalin E."/>
            <person name="Bruce D.C."/>
            <person name="Goodwin L."/>
            <person name="Pitluck S."/>
            <person name="Sims D."/>
            <person name="Brettin T.S."/>
            <person name="Detter J.C."/>
            <person name="Han C.S."/>
            <person name="Larimer F."/>
            <person name="Hauser L."/>
            <person name="Land M."/>
            <person name="Ivanova N."/>
            <person name="Richardson P."/>
            <person name="Cavicchioli R."/>
            <person name="DasSarma S."/>
            <person name="Woese C.R."/>
            <person name="Kyrpides N.C."/>
        </authorList>
    </citation>
    <scope>NUCLEOTIDE SEQUENCE [LARGE SCALE GENOMIC DNA]</scope>
    <source>
        <strain evidence="3">ATCC 49239 / DSM 5036 / JCM 8891 / ACAM 34</strain>
    </source>
</reference>
<dbReference type="RefSeq" id="WP_012659870.1">
    <property type="nucleotide sequence ID" value="NC_012029.1"/>
</dbReference>
<name>B9LTV3_HALLT</name>
<proteinExistence type="predicted"/>
<accession>B9LTV3</accession>
<dbReference type="GeneID" id="7401770"/>
<sequence length="272" mass="28722">MLTGREAVARAGIDAVALKPAECDVSRAAELPIDRVTIDYEGREHLPDAETLDRLAAEAELYVTTPVRADGFDPLGDDSLIDKIPDPARRVLVAGHGAYLSKDESSRAVAPRLGAARRDAPDAWVGTEGVERVALAAGGTQFELLSRSTDRDVRGLRAAGFDGEIAVYAPTVLTDDEDVVLDAVGAYVARRRPVARALPDGDGDGSGDDPDTAPPTDASATGRTREVLSAAARDFALVGSPETVRERVDALREAGVDHVVGYPARGIDEFLL</sequence>
<feature type="region of interest" description="Disordered" evidence="1">
    <location>
        <begin position="195"/>
        <end position="223"/>
    </location>
</feature>
<dbReference type="HOGENOM" id="CLU_093375_0_0_2"/>